<evidence type="ECO:0008006" key="4">
    <source>
        <dbReference type="Google" id="ProtNLM"/>
    </source>
</evidence>
<dbReference type="Proteomes" id="UP001529514">
    <property type="component" value="Chromosome"/>
</dbReference>
<dbReference type="InterPro" id="IPR020103">
    <property type="entry name" value="PsdUridine_synth_cat_dom_sf"/>
</dbReference>
<dbReference type="InterPro" id="IPR043165">
    <property type="entry name" value="TruD_insert_sf"/>
</dbReference>
<dbReference type="SUPFAM" id="SSF55120">
    <property type="entry name" value="Pseudouridine synthase"/>
    <property type="match status" value="1"/>
</dbReference>
<accession>A0ABM8JZV6</accession>
<dbReference type="InterPro" id="IPR042214">
    <property type="entry name" value="TruD_catalytic"/>
</dbReference>
<reference evidence="2 3" key="1">
    <citation type="submission" date="2023-10" db="EMBL/GenBank/DDBJ databases">
        <title>Xenorhabdus taiwanensis sp. nov., a symbiotic bacterium associated with the entomopathogenic nematode Steinernema taiwanensis.</title>
        <authorList>
            <person name="Tseng C.T."/>
            <person name="Shu H.Y."/>
            <person name="Chen M.H."/>
            <person name="Fang Y.J."/>
            <person name="Wu T.L."/>
            <person name="Lin Y.C."/>
            <person name="Huang C.J."/>
        </authorList>
    </citation>
    <scope>NUCLEOTIDE SEQUENCE [LARGE SCALE GENOMIC DNA]</scope>
    <source>
        <strain evidence="2 3">TCT-1</strain>
    </source>
</reference>
<evidence type="ECO:0000313" key="3">
    <source>
        <dbReference type="Proteomes" id="UP001529514"/>
    </source>
</evidence>
<dbReference type="Gene3D" id="3.30.2340.10">
    <property type="entry name" value="TruD, insertion domain"/>
    <property type="match status" value="1"/>
</dbReference>
<evidence type="ECO:0000313" key="2">
    <source>
        <dbReference type="EMBL" id="BET98024.1"/>
    </source>
</evidence>
<dbReference type="InterPro" id="IPR050170">
    <property type="entry name" value="TruD_pseudoU_synthase"/>
</dbReference>
<evidence type="ECO:0000256" key="1">
    <source>
        <dbReference type="ARBA" id="ARBA00022694"/>
    </source>
</evidence>
<dbReference type="PANTHER" id="PTHR47811">
    <property type="entry name" value="TRNA PSEUDOURIDINE SYNTHASE D"/>
    <property type="match status" value="1"/>
</dbReference>
<protein>
    <recommendedName>
        <fullName evidence="4">tRNA pseudouridine synthase D</fullName>
    </recommendedName>
</protein>
<name>A0ABM8JZV6_9GAMM</name>
<keyword evidence="3" id="KW-1185">Reference proteome</keyword>
<keyword evidence="1" id="KW-0819">tRNA processing</keyword>
<proteinExistence type="predicted"/>
<organism evidence="2 3">
    <name type="scientific">Xenorhabdus taiwanensis</name>
    <dbReference type="NCBI Taxonomy" id="3085177"/>
    <lineage>
        <taxon>Bacteria</taxon>
        <taxon>Pseudomonadati</taxon>
        <taxon>Pseudomonadota</taxon>
        <taxon>Gammaproteobacteria</taxon>
        <taxon>Enterobacterales</taxon>
        <taxon>Morganellaceae</taxon>
        <taxon>Xenorhabdus</taxon>
    </lineage>
</organism>
<dbReference type="Gene3D" id="3.30.2350.20">
    <property type="entry name" value="TruD, catalytic domain"/>
    <property type="match status" value="1"/>
</dbReference>
<dbReference type="EMBL" id="AP028978">
    <property type="protein sequence ID" value="BET98024.1"/>
    <property type="molecule type" value="Genomic_DNA"/>
</dbReference>
<sequence>MDYEALWALVKRERVESARRAILVKPLNLCWEWQDDHIVTVYFSLPSGSFATSVVRELINQDLDSSLDMA</sequence>
<gene>
    <name evidence="2" type="ORF">TCT1_29450</name>
</gene>
<dbReference type="PANTHER" id="PTHR47811:SF1">
    <property type="entry name" value="TRNA PSEUDOURIDINE SYNTHASE D"/>
    <property type="match status" value="1"/>
</dbReference>